<dbReference type="FunFam" id="3.40.50.2300:FF:000063">
    <property type="entry name" value="Gamma-aminobutyric acid type B receptor subunit"/>
    <property type="match status" value="1"/>
</dbReference>
<evidence type="ECO:0000256" key="6">
    <source>
        <dbReference type="ARBA" id="ARBA00022989"/>
    </source>
</evidence>
<keyword evidence="14" id="KW-0067">ATP-binding</keyword>
<keyword evidence="9 18" id="KW-0675">Receptor</keyword>
<accession>A0A6A7G3L5</accession>
<dbReference type="Gene3D" id="3.40.50.2300">
    <property type="match status" value="2"/>
</dbReference>
<dbReference type="PROSITE" id="PS00109">
    <property type="entry name" value="PROTEIN_KINASE_TYR"/>
    <property type="match status" value="1"/>
</dbReference>
<protein>
    <recommendedName>
        <fullName evidence="13">Gamma-aminobutyric acid type B receptor subunit 2</fullName>
    </recommendedName>
</protein>
<feature type="domain" description="Protein kinase" evidence="17">
    <location>
        <begin position="962"/>
        <end position="1236"/>
    </location>
</feature>
<dbReference type="InterPro" id="IPR020635">
    <property type="entry name" value="Tyr_kinase_cat_dom"/>
</dbReference>
<feature type="binding site" evidence="14">
    <location>
        <position position="994"/>
    </location>
    <ligand>
        <name>ATP</name>
        <dbReference type="ChEBI" id="CHEBI:30616"/>
    </ligand>
</feature>
<evidence type="ECO:0000259" key="17">
    <source>
        <dbReference type="PROSITE" id="PS50011"/>
    </source>
</evidence>
<dbReference type="GO" id="GO:0004930">
    <property type="term" value="F:G protein-coupled receptor activity"/>
    <property type="evidence" value="ECO:0007669"/>
    <property type="project" value="UniProtKB-KW"/>
</dbReference>
<dbReference type="InterPro" id="IPR011009">
    <property type="entry name" value="Kinase-like_dom_sf"/>
</dbReference>
<keyword evidence="7" id="KW-0297">G-protein coupled receptor</keyword>
<dbReference type="GO" id="GO:0007169">
    <property type="term" value="P:cell surface receptor protein tyrosine kinase signaling pathway"/>
    <property type="evidence" value="ECO:0007669"/>
    <property type="project" value="TreeGrafter"/>
</dbReference>
<keyword evidence="4 16" id="KW-0812">Transmembrane</keyword>
<name>A0A6A7G3L5_9CRUS</name>
<dbReference type="PROSITE" id="PS00107">
    <property type="entry name" value="PROTEIN_KINASE_ATP"/>
    <property type="match status" value="1"/>
</dbReference>
<feature type="region of interest" description="Disordered" evidence="15">
    <location>
        <begin position="1243"/>
        <end position="1347"/>
    </location>
</feature>
<keyword evidence="3" id="KW-1003">Cell membrane</keyword>
<dbReference type="PRINTS" id="PR00248">
    <property type="entry name" value="GPCRMGR"/>
</dbReference>
<evidence type="ECO:0000256" key="4">
    <source>
        <dbReference type="ARBA" id="ARBA00022692"/>
    </source>
</evidence>
<dbReference type="GO" id="GO:0005886">
    <property type="term" value="C:plasma membrane"/>
    <property type="evidence" value="ECO:0007669"/>
    <property type="project" value="UniProtKB-SubCell"/>
</dbReference>
<dbReference type="SUPFAM" id="SSF56112">
    <property type="entry name" value="Protein kinase-like (PK-like)"/>
    <property type="match status" value="1"/>
</dbReference>
<keyword evidence="10" id="KW-0325">Glycoprotein</keyword>
<feature type="compositionally biased region" description="Low complexity" evidence="15">
    <location>
        <begin position="1566"/>
        <end position="1583"/>
    </location>
</feature>
<sequence>MVLRQQVWCCQGLLQSKHSKYYTRVSTNHLPPASATVPGRQHHGKHISTVVPYVALLLLLLTLPVAAGQPDDTYQEYQVSKPEKCVIQNEEAQGIPRASYDEYLYIEGQKANITFATSTRPAHRLLTEIVAMLLRHTLGYVDIKIYSRDVAPHGNQSELFGSPLQESTGPQLLIDLFVWSNPAKVAHLDGYDTTSYLGYGGRVGWFFPSRIISSRVSPLDYWGSYSVRDGDAVNTFYRTKDELASLSSLLRNSSGQYYCQEDWCRDGIYTPPLCYTNKCALLFASYVATGWFLHTHIREQGLYVQVAFLGPHLNAELVNRYLELNDSRSILLYHWTPSVLLQQHEYSSVSFPDCKLSEAPSYLCYYELHRFNKYIFSKLQQYDQELYNAIDGVSLNYENLKSILDAFGDPMSHTTNMSTIACNWINNNVKTWRQWWHARKPVELTLIGIFPIHSAEPQGALKSASRGRWLNREKFIDPGNVYAYRMAVDAVNENKSILANYLLTDYTVNGACTPDLVMANFINLINMKRLKHAVGVVGPACSDTVIPLAGVTKHYNVPIISYGVEGAIFTDRIYPHFFRTIPENKIYRHVYLKLFMKMGWKRIASLTEDGQKYSEYITPLHELLEKHGLTFVMRKYLTNSELINMEGHLNFLREQRMTVIIGDFYEAVARVIMCQAYHSQMTAKQGYVWILPMWYSKEWFNLTNKSEKLDCTTEEMIEALEGHISLSYQFFGRDDQMMQEHITVGEWRKKYEEVVEGHRSSTIVKNIAESDYAGFTYDAVWSYALALDLMAKQNRSLMNNLRSEKSIQSLIKNIKSLNFNGVSGEVSFRNSNSRVTDILVWQFRGDSSYRQIATFYVDPRNTSNTSLVLDKSKLVWPGGVTPKDKLEPCMVEGFRYLLDSSCTTAIVVLCLVLFGIVAMFPLACLLIIKRNYDRKVEEMQTLWRGCNIFSKFTGWQIRRESLVLNRRLGEGQFGVIYGGECNFDGQGWVAVAVKTLKSASTIAEKLEFLSEADLMKSLQHENIVKLLGVCIDGEPIYAVMEFMLYGDLKTYLLARRNLADNNCRNDYDEVSNLRLTSMVRDIATGLNFLAEHKYVHRDLACRNCLVNVYKTVKIGDFGMTRLVYENNYYRLCRKGFLPVRWMAPESITEGVYTTMSDIWSYGVILYEVITFGAYPFQNMNNNQVLDYVSKEHKTLRPPPDIHPLLETLLIQCWLFSPSRRPTAAQVVNILNANTELVTPCLDSPQGSVEAETGNTALLQPSNPRASIRPAPTTTSLSRRLSLHPQRHQQSNGVTHSSMSALHYSRQGSISSSSSHNQGGRNSSGGSSGSGCGAAIFSSSGRKRSMSDNMVIPPITASLSDTTIGHHSTLDALNLSVSAVVVEEKSEECDNILVPADNSVQCRAIGDEMGDSSGYASTGTGTGGSNSSYKRTDNFDPGFSVAIVNPNRNVTVGCIGAKCAINSDVCTHSLQCKNRTEGCRTNTPVNNNSNNQPRILNNPNVFYLSDVDKGFENSGVSIEDEGAIPLLPQSARCSSDTRNSSNIRLVSRRRTPTPDDSSSSRECRGKNNSSSSASTITSATASNA</sequence>
<evidence type="ECO:0000256" key="9">
    <source>
        <dbReference type="ARBA" id="ARBA00023170"/>
    </source>
</evidence>
<comment type="subcellular location">
    <subcellularLocation>
        <location evidence="2">Cell membrane</location>
        <topology evidence="2">Multi-pass membrane protein</topology>
    </subcellularLocation>
    <subcellularLocation>
        <location evidence="1">Membrane</location>
        <topology evidence="1">Single-pass membrane protein</topology>
    </subcellularLocation>
</comment>
<evidence type="ECO:0000256" key="1">
    <source>
        <dbReference type="ARBA" id="ARBA00004167"/>
    </source>
</evidence>
<dbReference type="InterPro" id="IPR008266">
    <property type="entry name" value="Tyr_kinase_AS"/>
</dbReference>
<keyword evidence="8 16" id="KW-0472">Membrane</keyword>
<feature type="compositionally biased region" description="Gly residues" evidence="15">
    <location>
        <begin position="1321"/>
        <end position="1331"/>
    </location>
</feature>
<dbReference type="Pfam" id="PF07714">
    <property type="entry name" value="PK_Tyr_Ser-Thr"/>
    <property type="match status" value="1"/>
</dbReference>
<keyword evidence="11" id="KW-0807">Transducer</keyword>
<feature type="compositionally biased region" description="Polar residues" evidence="15">
    <location>
        <begin position="1252"/>
        <end position="1264"/>
    </location>
</feature>
<reference evidence="18" key="1">
    <citation type="submission" date="2017-11" db="EMBL/GenBank/DDBJ databases">
        <title>The sensing device of the deep-sea amphipod.</title>
        <authorList>
            <person name="Kobayashi H."/>
            <person name="Nagahama T."/>
            <person name="Arai W."/>
            <person name="Sasagawa Y."/>
            <person name="Umeda M."/>
            <person name="Hayashi T."/>
            <person name="Nikaido I."/>
            <person name="Watanabe H."/>
            <person name="Oguri K."/>
            <person name="Kitazato H."/>
            <person name="Fujioka K."/>
            <person name="Kido Y."/>
            <person name="Takami H."/>
        </authorList>
    </citation>
    <scope>NUCLEOTIDE SEQUENCE</scope>
    <source>
        <tissue evidence="18">Whole body</tissue>
    </source>
</reference>
<dbReference type="GO" id="GO:0043235">
    <property type="term" value="C:receptor complex"/>
    <property type="evidence" value="ECO:0007669"/>
    <property type="project" value="TreeGrafter"/>
</dbReference>
<dbReference type="FunFam" id="1.10.510.10:FF:001227">
    <property type="entry name" value="Tyrosine-protein kinase receptor"/>
    <property type="match status" value="1"/>
</dbReference>
<dbReference type="PANTHER" id="PTHR24416:SF489">
    <property type="entry name" value="PROTEIN KINASE DOMAIN-CONTAINING PROTEIN"/>
    <property type="match status" value="1"/>
</dbReference>
<dbReference type="Pfam" id="PF01094">
    <property type="entry name" value="ANF_receptor"/>
    <property type="match status" value="1"/>
</dbReference>
<dbReference type="InterPro" id="IPR001245">
    <property type="entry name" value="Ser-Thr/Tyr_kinase_cat_dom"/>
</dbReference>
<evidence type="ECO:0000256" key="10">
    <source>
        <dbReference type="ARBA" id="ARBA00023180"/>
    </source>
</evidence>
<keyword evidence="6 16" id="KW-1133">Transmembrane helix</keyword>
<dbReference type="SMART" id="SM00219">
    <property type="entry name" value="TyrKc"/>
    <property type="match status" value="1"/>
</dbReference>
<organism evidence="18">
    <name type="scientific">Hirondellea gigas</name>
    <dbReference type="NCBI Taxonomy" id="1518452"/>
    <lineage>
        <taxon>Eukaryota</taxon>
        <taxon>Metazoa</taxon>
        <taxon>Ecdysozoa</taxon>
        <taxon>Arthropoda</taxon>
        <taxon>Crustacea</taxon>
        <taxon>Multicrustacea</taxon>
        <taxon>Malacostraca</taxon>
        <taxon>Eumalacostraca</taxon>
        <taxon>Peracarida</taxon>
        <taxon>Amphipoda</taxon>
        <taxon>Amphilochidea</taxon>
        <taxon>Lysianassida</taxon>
        <taxon>Lysianassidira</taxon>
        <taxon>Lysianassoidea</taxon>
        <taxon>Lysianassidae</taxon>
        <taxon>Hirondellea</taxon>
    </lineage>
</organism>
<evidence type="ECO:0000256" key="8">
    <source>
        <dbReference type="ARBA" id="ARBA00023136"/>
    </source>
</evidence>
<feature type="transmembrane region" description="Helical" evidence="16">
    <location>
        <begin position="905"/>
        <end position="928"/>
    </location>
</feature>
<dbReference type="InterPro" id="IPR000337">
    <property type="entry name" value="GPCR_3"/>
</dbReference>
<evidence type="ECO:0000256" key="5">
    <source>
        <dbReference type="ARBA" id="ARBA00022729"/>
    </source>
</evidence>
<keyword evidence="14" id="KW-0547">Nucleotide-binding</keyword>
<evidence type="ECO:0000256" key="11">
    <source>
        <dbReference type="ARBA" id="ARBA00023224"/>
    </source>
</evidence>
<dbReference type="InterPro" id="IPR050122">
    <property type="entry name" value="RTK"/>
</dbReference>
<dbReference type="PRINTS" id="PR00109">
    <property type="entry name" value="TYRKINASE"/>
</dbReference>
<feature type="compositionally biased region" description="Polar residues" evidence="15">
    <location>
        <begin position="1287"/>
        <end position="1299"/>
    </location>
</feature>
<dbReference type="InterPro" id="IPR028082">
    <property type="entry name" value="Peripla_BP_I"/>
</dbReference>
<dbReference type="GO" id="GO:0005524">
    <property type="term" value="F:ATP binding"/>
    <property type="evidence" value="ECO:0007669"/>
    <property type="project" value="UniProtKB-UniRule"/>
</dbReference>
<dbReference type="InterPro" id="IPR017441">
    <property type="entry name" value="Protein_kinase_ATP_BS"/>
</dbReference>
<dbReference type="SUPFAM" id="SSF53822">
    <property type="entry name" value="Periplasmic binding protein-like I"/>
    <property type="match status" value="1"/>
</dbReference>
<feature type="region of interest" description="Disordered" evidence="15">
    <location>
        <begin position="1528"/>
        <end position="1583"/>
    </location>
</feature>
<keyword evidence="5" id="KW-0732">Signal</keyword>
<dbReference type="GO" id="GO:0004714">
    <property type="term" value="F:transmembrane receptor protein tyrosine kinase activity"/>
    <property type="evidence" value="ECO:0007669"/>
    <property type="project" value="UniProtKB-EC"/>
</dbReference>
<dbReference type="InterPro" id="IPR000719">
    <property type="entry name" value="Prot_kinase_dom"/>
</dbReference>
<evidence type="ECO:0000256" key="15">
    <source>
        <dbReference type="SAM" id="MobiDB-lite"/>
    </source>
</evidence>
<dbReference type="EMBL" id="IACT01005355">
    <property type="protein sequence ID" value="LAC24515.1"/>
    <property type="molecule type" value="mRNA"/>
</dbReference>
<dbReference type="CDD" id="cd06366">
    <property type="entry name" value="PBP1_GABAb_receptor"/>
    <property type="match status" value="1"/>
</dbReference>
<evidence type="ECO:0000256" key="12">
    <source>
        <dbReference type="ARBA" id="ARBA00051243"/>
    </source>
</evidence>
<evidence type="ECO:0000256" key="14">
    <source>
        <dbReference type="PROSITE-ProRule" id="PRU10141"/>
    </source>
</evidence>
<proteinExistence type="evidence at transcript level"/>
<dbReference type="Gene3D" id="1.10.510.10">
    <property type="entry name" value="Transferase(Phosphotransferase) domain 1"/>
    <property type="match status" value="1"/>
</dbReference>
<dbReference type="PROSITE" id="PS50011">
    <property type="entry name" value="PROTEIN_KINASE_DOM"/>
    <property type="match status" value="1"/>
</dbReference>
<dbReference type="CDD" id="cd00192">
    <property type="entry name" value="PTKc"/>
    <property type="match status" value="1"/>
</dbReference>
<dbReference type="Gene3D" id="3.30.200.20">
    <property type="entry name" value="Phosphorylase Kinase, domain 1"/>
    <property type="match status" value="1"/>
</dbReference>
<evidence type="ECO:0000256" key="3">
    <source>
        <dbReference type="ARBA" id="ARBA00022475"/>
    </source>
</evidence>
<evidence type="ECO:0000313" key="18">
    <source>
        <dbReference type="EMBL" id="LAC24515.1"/>
    </source>
</evidence>
<feature type="compositionally biased region" description="Polar residues" evidence="15">
    <location>
        <begin position="1530"/>
        <end position="1543"/>
    </location>
</feature>
<comment type="catalytic activity">
    <reaction evidence="12">
        <text>L-tyrosyl-[protein] + ATP = O-phospho-L-tyrosyl-[protein] + ADP + H(+)</text>
        <dbReference type="Rhea" id="RHEA:10596"/>
        <dbReference type="Rhea" id="RHEA-COMP:10136"/>
        <dbReference type="Rhea" id="RHEA-COMP:20101"/>
        <dbReference type="ChEBI" id="CHEBI:15378"/>
        <dbReference type="ChEBI" id="CHEBI:30616"/>
        <dbReference type="ChEBI" id="CHEBI:46858"/>
        <dbReference type="ChEBI" id="CHEBI:61978"/>
        <dbReference type="ChEBI" id="CHEBI:456216"/>
        <dbReference type="EC" id="2.7.10.1"/>
    </reaction>
</comment>
<feature type="compositionally biased region" description="Low complexity" evidence="15">
    <location>
        <begin position="1304"/>
        <end position="1320"/>
    </location>
</feature>
<evidence type="ECO:0000256" key="13">
    <source>
        <dbReference type="ARBA" id="ARBA00073785"/>
    </source>
</evidence>
<dbReference type="InterPro" id="IPR001828">
    <property type="entry name" value="ANF_lig-bd_rcpt"/>
</dbReference>
<evidence type="ECO:0000256" key="16">
    <source>
        <dbReference type="SAM" id="Phobius"/>
    </source>
</evidence>
<dbReference type="PANTHER" id="PTHR24416">
    <property type="entry name" value="TYROSINE-PROTEIN KINASE RECEPTOR"/>
    <property type="match status" value="1"/>
</dbReference>
<evidence type="ECO:0000256" key="7">
    <source>
        <dbReference type="ARBA" id="ARBA00023040"/>
    </source>
</evidence>
<evidence type="ECO:0000256" key="2">
    <source>
        <dbReference type="ARBA" id="ARBA00004651"/>
    </source>
</evidence>